<dbReference type="GO" id="GO:0015074">
    <property type="term" value="P:DNA integration"/>
    <property type="evidence" value="ECO:0007669"/>
    <property type="project" value="UniProtKB-KW"/>
</dbReference>
<keyword evidence="8" id="KW-0131">Cell cycle</keyword>
<evidence type="ECO:0000256" key="6">
    <source>
        <dbReference type="ARBA" id="ARBA00023125"/>
    </source>
</evidence>
<evidence type="ECO:0000256" key="9">
    <source>
        <dbReference type="PROSITE-ProRule" id="PRU01248"/>
    </source>
</evidence>
<keyword evidence="6 9" id="KW-0238">DNA-binding</keyword>
<evidence type="ECO:0000256" key="1">
    <source>
        <dbReference type="ARBA" id="ARBA00004496"/>
    </source>
</evidence>
<evidence type="ECO:0000259" key="11">
    <source>
        <dbReference type="PROSITE" id="PS51900"/>
    </source>
</evidence>
<dbReference type="InterPro" id="IPR013762">
    <property type="entry name" value="Integrase-like_cat_sf"/>
</dbReference>
<dbReference type="GO" id="GO:0006310">
    <property type="term" value="P:DNA recombination"/>
    <property type="evidence" value="ECO:0007669"/>
    <property type="project" value="UniProtKB-KW"/>
</dbReference>
<reference evidence="12 13" key="1">
    <citation type="submission" date="2017-03" db="EMBL/GenBank/DDBJ databases">
        <title>Genome sequence of Clostridium thermoalcaliphilum DSM 7309.</title>
        <authorList>
            <person name="Poehlein A."/>
            <person name="Daniel R."/>
        </authorList>
    </citation>
    <scope>NUCLEOTIDE SEQUENCE [LARGE SCALE GENOMIC DNA]</scope>
    <source>
        <strain evidence="12 13">DSM 7309</strain>
    </source>
</reference>
<dbReference type="InterPro" id="IPR010998">
    <property type="entry name" value="Integrase_recombinase_N"/>
</dbReference>
<feature type="domain" description="Core-binding (CB)" evidence="11">
    <location>
        <begin position="28"/>
        <end position="116"/>
    </location>
</feature>
<dbReference type="GO" id="GO:0051301">
    <property type="term" value="P:cell division"/>
    <property type="evidence" value="ECO:0007669"/>
    <property type="project" value="UniProtKB-KW"/>
</dbReference>
<keyword evidence="2" id="KW-0963">Cytoplasm</keyword>
<dbReference type="AlphaFoldDB" id="A0A1V4ICC6"/>
<keyword evidence="13" id="KW-1185">Reference proteome</keyword>
<dbReference type="SUPFAM" id="SSF56349">
    <property type="entry name" value="DNA breaking-rejoining enzymes"/>
    <property type="match status" value="1"/>
</dbReference>
<evidence type="ECO:0000313" key="13">
    <source>
        <dbReference type="Proteomes" id="UP000190140"/>
    </source>
</evidence>
<organism evidence="12 13">
    <name type="scientific">Alkalithermobacter paradoxus</name>
    <dbReference type="NCBI Taxonomy" id="29349"/>
    <lineage>
        <taxon>Bacteria</taxon>
        <taxon>Bacillati</taxon>
        <taxon>Bacillota</taxon>
        <taxon>Clostridia</taxon>
        <taxon>Peptostreptococcales</taxon>
        <taxon>Tepidibacteraceae</taxon>
        <taxon>Alkalithermobacter</taxon>
    </lineage>
</organism>
<dbReference type="Gene3D" id="1.10.150.130">
    <property type="match status" value="1"/>
</dbReference>
<keyword evidence="4" id="KW-0159">Chromosome partition</keyword>
<sequence>MKYSSQDLIGNLKLRRQMFQCKFDNYPIEFSDSLEIFVDALISAEKSVNTVASYYFDIKTFFDFITLVYPNIEYICDIRPLNIAKYYTYLQTEKKNSPKSIVRKKMVLKIFFMYLIEQGVILERHNPILKDEIIKNKTKNIKSLPVYLEKDEIKSLFNYIEESETNLFYKLRNLTILSLMLYTGLRVSEIVNIDLEDIEYAMNYEILKVLGKGNKERKVPVLREFVTSGNLMCLKEYYDERVKKDVNTKAMFISNRNTRITSRTIQILIKNYSKKIELTKNLTPHKLRHTFATHLIKNGADIRKVQELLGHSSISTTQIYTHIKMEDLKNTIKDYKIHI</sequence>
<evidence type="ECO:0000256" key="8">
    <source>
        <dbReference type="ARBA" id="ARBA00023306"/>
    </source>
</evidence>
<proteinExistence type="predicted"/>
<dbReference type="PANTHER" id="PTHR30349">
    <property type="entry name" value="PHAGE INTEGRASE-RELATED"/>
    <property type="match status" value="1"/>
</dbReference>
<dbReference type="InterPro" id="IPR002104">
    <property type="entry name" value="Integrase_catalytic"/>
</dbReference>
<name>A0A1V4ICC6_9FIRM</name>
<dbReference type="GO" id="GO:0005737">
    <property type="term" value="C:cytoplasm"/>
    <property type="evidence" value="ECO:0007669"/>
    <property type="project" value="UniProtKB-SubCell"/>
</dbReference>
<comment type="subcellular location">
    <subcellularLocation>
        <location evidence="1">Cytoplasm</location>
    </subcellularLocation>
</comment>
<dbReference type="Gene3D" id="1.10.443.10">
    <property type="entry name" value="Intergrase catalytic core"/>
    <property type="match status" value="1"/>
</dbReference>
<dbReference type="InterPro" id="IPR011010">
    <property type="entry name" value="DNA_brk_join_enz"/>
</dbReference>
<dbReference type="PROSITE" id="PS51900">
    <property type="entry name" value="CB"/>
    <property type="match status" value="1"/>
</dbReference>
<evidence type="ECO:0000256" key="2">
    <source>
        <dbReference type="ARBA" id="ARBA00022490"/>
    </source>
</evidence>
<dbReference type="Proteomes" id="UP000190140">
    <property type="component" value="Unassembled WGS sequence"/>
</dbReference>
<evidence type="ECO:0000256" key="7">
    <source>
        <dbReference type="ARBA" id="ARBA00023172"/>
    </source>
</evidence>
<dbReference type="EMBL" id="MZGW01000001">
    <property type="protein sequence ID" value="OPJ57167.1"/>
    <property type="molecule type" value="Genomic_DNA"/>
</dbReference>
<protein>
    <submittedName>
        <fullName evidence="12">Tyrosine recombinase XerD</fullName>
    </submittedName>
</protein>
<keyword evidence="3" id="KW-0132">Cell division</keyword>
<feature type="domain" description="Tyr recombinase" evidence="10">
    <location>
        <begin position="143"/>
        <end position="333"/>
    </location>
</feature>
<evidence type="ECO:0000313" key="12">
    <source>
        <dbReference type="EMBL" id="OPJ57167.1"/>
    </source>
</evidence>
<dbReference type="GO" id="GO:0007059">
    <property type="term" value="P:chromosome segregation"/>
    <property type="evidence" value="ECO:0007669"/>
    <property type="project" value="UniProtKB-KW"/>
</dbReference>
<dbReference type="PANTHER" id="PTHR30349:SF77">
    <property type="entry name" value="TYROSINE RECOMBINASE XERC"/>
    <property type="match status" value="1"/>
</dbReference>
<evidence type="ECO:0000256" key="5">
    <source>
        <dbReference type="ARBA" id="ARBA00022908"/>
    </source>
</evidence>
<dbReference type="InterPro" id="IPR044068">
    <property type="entry name" value="CB"/>
</dbReference>
<dbReference type="InterPro" id="IPR050090">
    <property type="entry name" value="Tyrosine_recombinase_XerCD"/>
</dbReference>
<dbReference type="PROSITE" id="PS51898">
    <property type="entry name" value="TYR_RECOMBINASE"/>
    <property type="match status" value="1"/>
</dbReference>
<comment type="caution">
    <text evidence="12">The sequence shown here is derived from an EMBL/GenBank/DDBJ whole genome shotgun (WGS) entry which is preliminary data.</text>
</comment>
<evidence type="ECO:0000259" key="10">
    <source>
        <dbReference type="PROSITE" id="PS51898"/>
    </source>
</evidence>
<dbReference type="OrthoDB" id="9801717at2"/>
<dbReference type="RefSeq" id="WP_079410807.1">
    <property type="nucleotide sequence ID" value="NZ_MZGW01000001.1"/>
</dbReference>
<accession>A0A1V4ICC6</accession>
<gene>
    <name evidence="12" type="primary">xerD_3</name>
    <name evidence="12" type="ORF">CLOTH_04500</name>
</gene>
<keyword evidence="5" id="KW-0229">DNA integration</keyword>
<evidence type="ECO:0000256" key="4">
    <source>
        <dbReference type="ARBA" id="ARBA00022829"/>
    </source>
</evidence>
<dbReference type="Pfam" id="PF00589">
    <property type="entry name" value="Phage_integrase"/>
    <property type="match status" value="1"/>
</dbReference>
<dbReference type="GO" id="GO:0003677">
    <property type="term" value="F:DNA binding"/>
    <property type="evidence" value="ECO:0007669"/>
    <property type="project" value="UniProtKB-UniRule"/>
</dbReference>
<keyword evidence="7" id="KW-0233">DNA recombination</keyword>
<dbReference type="STRING" id="29349.CLOTH_04500"/>
<evidence type="ECO:0000256" key="3">
    <source>
        <dbReference type="ARBA" id="ARBA00022618"/>
    </source>
</evidence>